<dbReference type="GO" id="GO:0008237">
    <property type="term" value="F:metallopeptidase activity"/>
    <property type="evidence" value="ECO:0007669"/>
    <property type="project" value="UniProtKB-KW"/>
</dbReference>
<dbReference type="InterPro" id="IPR008754">
    <property type="entry name" value="Peptidase_M43"/>
</dbReference>
<keyword evidence="2" id="KW-0645">Protease</keyword>
<evidence type="ECO:0000259" key="11">
    <source>
        <dbReference type="Pfam" id="PF05572"/>
    </source>
</evidence>
<sequence>MLTLLHSVGSSALFKSILLASLGLGLAARAIENATPRSTPFDCGTDTNHASNHFLETIQGLHQGNTGGGSAAALAKRNDLLARAKDNTSAITVDAVFRIVAYPDKKDDIANDMPSAQLDVLNAAYKDYGISFNLLNVTWTTNVAWAVGEKDDATDLSGGVLGRCSLPSAHPAPNKSDAFVYASDGCNVNANTMPGGSMDGYASGMTAVHETGHWTGLLHTFEGYGCDGPGDYIDDTPYEKESTDGCPMAPRKQTCPDQKGGCV</sequence>
<keyword evidence="6" id="KW-0862">Zinc</keyword>
<proteinExistence type="inferred from homology"/>
<dbReference type="PANTHER" id="PTHR47466:SF1">
    <property type="entry name" value="METALLOPROTEASE MEP1 (AFU_ORTHOLOGUE AFUA_1G07730)-RELATED"/>
    <property type="match status" value="1"/>
</dbReference>
<feature type="signal peptide" evidence="10">
    <location>
        <begin position="1"/>
        <end position="27"/>
    </location>
</feature>
<reference evidence="12" key="1">
    <citation type="journal article" date="2020" name="Stud. Mycol.">
        <title>101 Dothideomycetes genomes: a test case for predicting lifestyles and emergence of pathogens.</title>
        <authorList>
            <person name="Haridas S."/>
            <person name="Albert R."/>
            <person name="Binder M."/>
            <person name="Bloem J."/>
            <person name="Labutti K."/>
            <person name="Salamov A."/>
            <person name="Andreopoulos B."/>
            <person name="Baker S."/>
            <person name="Barry K."/>
            <person name="Bills G."/>
            <person name="Bluhm B."/>
            <person name="Cannon C."/>
            <person name="Castanera R."/>
            <person name="Culley D."/>
            <person name="Daum C."/>
            <person name="Ezra D."/>
            <person name="Gonzalez J."/>
            <person name="Henrissat B."/>
            <person name="Kuo A."/>
            <person name="Liang C."/>
            <person name="Lipzen A."/>
            <person name="Lutzoni F."/>
            <person name="Magnuson J."/>
            <person name="Mondo S."/>
            <person name="Nolan M."/>
            <person name="Ohm R."/>
            <person name="Pangilinan J."/>
            <person name="Park H.-J."/>
            <person name="Ramirez L."/>
            <person name="Alfaro M."/>
            <person name="Sun H."/>
            <person name="Tritt A."/>
            <person name="Yoshinaga Y."/>
            <person name="Zwiers L.-H."/>
            <person name="Turgeon B."/>
            <person name="Goodwin S."/>
            <person name="Spatafora J."/>
            <person name="Crous P."/>
            <person name="Grigoriev I."/>
        </authorList>
    </citation>
    <scope>NUCLEOTIDE SEQUENCE</scope>
    <source>
        <strain evidence="12">CBS 107.79</strain>
    </source>
</reference>
<dbReference type="Pfam" id="PF05572">
    <property type="entry name" value="Peptidase_M43"/>
    <property type="match status" value="1"/>
</dbReference>
<dbReference type="PANTHER" id="PTHR47466">
    <property type="match status" value="1"/>
</dbReference>
<dbReference type="GO" id="GO:0046872">
    <property type="term" value="F:metal ion binding"/>
    <property type="evidence" value="ECO:0007669"/>
    <property type="project" value="UniProtKB-KW"/>
</dbReference>
<name>A0A6A5VN97_9PLEO</name>
<keyword evidence="4 10" id="KW-0732">Signal</keyword>
<keyword evidence="13" id="KW-1185">Reference proteome</keyword>
<evidence type="ECO:0000256" key="5">
    <source>
        <dbReference type="ARBA" id="ARBA00022801"/>
    </source>
</evidence>
<gene>
    <name evidence="12" type="ORF">BU23DRAFT_586506</name>
</gene>
<keyword evidence="8" id="KW-1015">Disulfide bond</keyword>
<organism evidence="12 13">
    <name type="scientific">Bimuria novae-zelandiae CBS 107.79</name>
    <dbReference type="NCBI Taxonomy" id="1447943"/>
    <lineage>
        <taxon>Eukaryota</taxon>
        <taxon>Fungi</taxon>
        <taxon>Dikarya</taxon>
        <taxon>Ascomycota</taxon>
        <taxon>Pezizomycotina</taxon>
        <taxon>Dothideomycetes</taxon>
        <taxon>Pleosporomycetidae</taxon>
        <taxon>Pleosporales</taxon>
        <taxon>Massarineae</taxon>
        <taxon>Didymosphaeriaceae</taxon>
        <taxon>Bimuria</taxon>
    </lineage>
</organism>
<protein>
    <recommendedName>
        <fullName evidence="11">Peptidase M43 pregnancy-associated plasma-A domain-containing protein</fullName>
    </recommendedName>
</protein>
<keyword evidence="5" id="KW-0378">Hydrolase</keyword>
<evidence type="ECO:0000256" key="10">
    <source>
        <dbReference type="SAM" id="SignalP"/>
    </source>
</evidence>
<dbReference type="SUPFAM" id="SSF55486">
    <property type="entry name" value="Metalloproteases ('zincins'), catalytic domain"/>
    <property type="match status" value="1"/>
</dbReference>
<dbReference type="InterPro" id="IPR024079">
    <property type="entry name" value="MetalloPept_cat_dom_sf"/>
</dbReference>
<feature type="region of interest" description="Disordered" evidence="9">
    <location>
        <begin position="242"/>
        <end position="263"/>
    </location>
</feature>
<evidence type="ECO:0000313" key="13">
    <source>
        <dbReference type="Proteomes" id="UP000800036"/>
    </source>
</evidence>
<accession>A0A6A5VN97</accession>
<evidence type="ECO:0000256" key="2">
    <source>
        <dbReference type="ARBA" id="ARBA00022670"/>
    </source>
</evidence>
<dbReference type="AlphaFoldDB" id="A0A6A5VN97"/>
<evidence type="ECO:0000256" key="1">
    <source>
        <dbReference type="ARBA" id="ARBA00008721"/>
    </source>
</evidence>
<feature type="chain" id="PRO_5025681481" description="Peptidase M43 pregnancy-associated plasma-A domain-containing protein" evidence="10">
    <location>
        <begin position="28"/>
        <end position="263"/>
    </location>
</feature>
<dbReference type="Gene3D" id="3.40.390.10">
    <property type="entry name" value="Collagenase (Catalytic Domain)"/>
    <property type="match status" value="1"/>
</dbReference>
<evidence type="ECO:0000256" key="7">
    <source>
        <dbReference type="ARBA" id="ARBA00023049"/>
    </source>
</evidence>
<evidence type="ECO:0000256" key="4">
    <source>
        <dbReference type="ARBA" id="ARBA00022729"/>
    </source>
</evidence>
<evidence type="ECO:0000256" key="3">
    <source>
        <dbReference type="ARBA" id="ARBA00022723"/>
    </source>
</evidence>
<dbReference type="EMBL" id="ML976658">
    <property type="protein sequence ID" value="KAF1979193.1"/>
    <property type="molecule type" value="Genomic_DNA"/>
</dbReference>
<feature type="domain" description="Peptidase M43 pregnancy-associated plasma-A" evidence="11">
    <location>
        <begin position="205"/>
        <end position="241"/>
    </location>
</feature>
<dbReference type="Proteomes" id="UP000800036">
    <property type="component" value="Unassembled WGS sequence"/>
</dbReference>
<keyword evidence="3" id="KW-0479">Metal-binding</keyword>
<evidence type="ECO:0000256" key="6">
    <source>
        <dbReference type="ARBA" id="ARBA00022833"/>
    </source>
</evidence>
<dbReference type="OrthoDB" id="536211at2759"/>
<keyword evidence="7" id="KW-0482">Metalloprotease</keyword>
<comment type="similarity">
    <text evidence="1">Belongs to the peptidase M43B family.</text>
</comment>
<evidence type="ECO:0000256" key="9">
    <source>
        <dbReference type="SAM" id="MobiDB-lite"/>
    </source>
</evidence>
<evidence type="ECO:0000256" key="8">
    <source>
        <dbReference type="ARBA" id="ARBA00023157"/>
    </source>
</evidence>
<dbReference type="GO" id="GO:0006508">
    <property type="term" value="P:proteolysis"/>
    <property type="evidence" value="ECO:0007669"/>
    <property type="project" value="UniProtKB-KW"/>
</dbReference>
<evidence type="ECO:0000313" key="12">
    <source>
        <dbReference type="EMBL" id="KAF1979193.1"/>
    </source>
</evidence>